<proteinExistence type="predicted"/>
<organism evidence="1 2">
    <name type="scientific">Panicum virgatum</name>
    <name type="common">Blackwell switchgrass</name>
    <dbReference type="NCBI Taxonomy" id="38727"/>
    <lineage>
        <taxon>Eukaryota</taxon>
        <taxon>Viridiplantae</taxon>
        <taxon>Streptophyta</taxon>
        <taxon>Embryophyta</taxon>
        <taxon>Tracheophyta</taxon>
        <taxon>Spermatophyta</taxon>
        <taxon>Magnoliopsida</taxon>
        <taxon>Liliopsida</taxon>
        <taxon>Poales</taxon>
        <taxon>Poaceae</taxon>
        <taxon>PACMAD clade</taxon>
        <taxon>Panicoideae</taxon>
        <taxon>Panicodae</taxon>
        <taxon>Paniceae</taxon>
        <taxon>Panicinae</taxon>
        <taxon>Panicum</taxon>
        <taxon>Panicum sect. Hiantes</taxon>
    </lineage>
</organism>
<name>A0A8T0PK76_PANVG</name>
<evidence type="ECO:0000313" key="1">
    <source>
        <dbReference type="EMBL" id="KAG2561505.1"/>
    </source>
</evidence>
<dbReference type="EMBL" id="CM029051">
    <property type="protein sequence ID" value="KAG2561505.1"/>
    <property type="molecule type" value="Genomic_DNA"/>
</dbReference>
<sequence>MWCCTLIEQNLFRKITLVKERNFRCWTLLIIELNTSLTSSRDAAAPFSCWIGSSFRSQGERDA</sequence>
<dbReference type="AlphaFoldDB" id="A0A8T0PK76"/>
<accession>A0A8T0PK76</accession>
<evidence type="ECO:0000313" key="2">
    <source>
        <dbReference type="Proteomes" id="UP000823388"/>
    </source>
</evidence>
<dbReference type="Proteomes" id="UP000823388">
    <property type="component" value="Chromosome 8K"/>
</dbReference>
<gene>
    <name evidence="1" type="ORF">PVAP13_8KG244003</name>
</gene>
<protein>
    <submittedName>
        <fullName evidence="1">Uncharacterized protein</fullName>
    </submittedName>
</protein>
<keyword evidence="2" id="KW-1185">Reference proteome</keyword>
<reference evidence="1" key="1">
    <citation type="submission" date="2020-05" db="EMBL/GenBank/DDBJ databases">
        <title>WGS assembly of Panicum virgatum.</title>
        <authorList>
            <person name="Lovell J.T."/>
            <person name="Jenkins J."/>
            <person name="Shu S."/>
            <person name="Juenger T.E."/>
            <person name="Schmutz J."/>
        </authorList>
    </citation>
    <scope>NUCLEOTIDE SEQUENCE</scope>
    <source>
        <strain evidence="1">AP13</strain>
    </source>
</reference>
<comment type="caution">
    <text evidence="1">The sequence shown here is derived from an EMBL/GenBank/DDBJ whole genome shotgun (WGS) entry which is preliminary data.</text>
</comment>